<proteinExistence type="predicted"/>
<dbReference type="InterPro" id="IPR046253">
    <property type="entry name" value="DUF6286"/>
</dbReference>
<evidence type="ECO:0000313" key="4">
    <source>
        <dbReference type="EMBL" id="GAA1906539.1"/>
    </source>
</evidence>
<evidence type="ECO:0000256" key="2">
    <source>
        <dbReference type="SAM" id="Phobius"/>
    </source>
</evidence>
<reference evidence="4 5" key="1">
    <citation type="journal article" date="2019" name="Int. J. Syst. Evol. Microbiol.">
        <title>The Global Catalogue of Microorganisms (GCM) 10K type strain sequencing project: providing services to taxonomists for standard genome sequencing and annotation.</title>
        <authorList>
            <consortium name="The Broad Institute Genomics Platform"/>
            <consortium name="The Broad Institute Genome Sequencing Center for Infectious Disease"/>
            <person name="Wu L."/>
            <person name="Ma J."/>
        </authorList>
    </citation>
    <scope>NUCLEOTIDE SEQUENCE [LARGE SCALE GENOMIC DNA]</scope>
    <source>
        <strain evidence="4 5">JCM 14046</strain>
    </source>
</reference>
<sequence>MSNRSPATAPTRAPIASLFAALVAIALVALGVVAVRDLAVAQGWTTGSPWATPVVESLDGLTAGTPVVVAGVVAGVLALVLLYVALKPARRTHAKGADSATDLWVTPAAVAALAREAADRTSGVQAAEARATRRKVSVSVSVDPSASGVAEAVQQSVSDQLSGLATQSVRVRTRTQEQPS</sequence>
<feature type="transmembrane region" description="Helical" evidence="2">
    <location>
        <begin position="65"/>
        <end position="86"/>
    </location>
</feature>
<gene>
    <name evidence="4" type="ORF">GCM10009737_04140</name>
</gene>
<feature type="domain" description="DUF6286" evidence="3">
    <location>
        <begin position="76"/>
        <end position="172"/>
    </location>
</feature>
<organism evidence="4 5">
    <name type="scientific">Nocardioides lentus</name>
    <dbReference type="NCBI Taxonomy" id="338077"/>
    <lineage>
        <taxon>Bacteria</taxon>
        <taxon>Bacillati</taxon>
        <taxon>Actinomycetota</taxon>
        <taxon>Actinomycetes</taxon>
        <taxon>Propionibacteriales</taxon>
        <taxon>Nocardioidaceae</taxon>
        <taxon>Nocardioides</taxon>
    </lineage>
</organism>
<keyword evidence="2" id="KW-0812">Transmembrane</keyword>
<keyword evidence="2" id="KW-0472">Membrane</keyword>
<evidence type="ECO:0000256" key="1">
    <source>
        <dbReference type="SAM" id="MobiDB-lite"/>
    </source>
</evidence>
<dbReference type="Proteomes" id="UP001501612">
    <property type="component" value="Unassembled WGS sequence"/>
</dbReference>
<keyword evidence="5" id="KW-1185">Reference proteome</keyword>
<accession>A0ABN2NXM0</accession>
<dbReference type="EMBL" id="BAAAMY010000001">
    <property type="protein sequence ID" value="GAA1906539.1"/>
    <property type="molecule type" value="Genomic_DNA"/>
</dbReference>
<evidence type="ECO:0000259" key="3">
    <source>
        <dbReference type="Pfam" id="PF19803"/>
    </source>
</evidence>
<evidence type="ECO:0000313" key="5">
    <source>
        <dbReference type="Proteomes" id="UP001501612"/>
    </source>
</evidence>
<dbReference type="RefSeq" id="WP_344003000.1">
    <property type="nucleotide sequence ID" value="NZ_BAAAMY010000001.1"/>
</dbReference>
<protein>
    <recommendedName>
        <fullName evidence="3">DUF6286 domain-containing protein</fullName>
    </recommendedName>
</protein>
<keyword evidence="2" id="KW-1133">Transmembrane helix</keyword>
<comment type="caution">
    <text evidence="4">The sequence shown here is derived from an EMBL/GenBank/DDBJ whole genome shotgun (WGS) entry which is preliminary data.</text>
</comment>
<name>A0ABN2NXM0_9ACTN</name>
<dbReference type="Pfam" id="PF19803">
    <property type="entry name" value="DUF6286"/>
    <property type="match status" value="1"/>
</dbReference>
<feature type="region of interest" description="Disordered" evidence="1">
    <location>
        <begin position="159"/>
        <end position="180"/>
    </location>
</feature>